<dbReference type="InterPro" id="IPR015421">
    <property type="entry name" value="PyrdxlP-dep_Trfase_major"/>
</dbReference>
<gene>
    <name evidence="2" type="ORF">J5V96_10255</name>
</gene>
<evidence type="ECO:0000313" key="2">
    <source>
        <dbReference type="EMBL" id="MBO3663894.1"/>
    </source>
</evidence>
<accession>A0A939QJM3</accession>
<dbReference type="Gene3D" id="3.90.1150.10">
    <property type="entry name" value="Aspartate Aminotransferase, domain 1"/>
    <property type="match status" value="1"/>
</dbReference>
<keyword evidence="2" id="KW-0032">Aminotransferase</keyword>
<dbReference type="SUPFAM" id="SSF53383">
    <property type="entry name" value="PLP-dependent transferases"/>
    <property type="match status" value="1"/>
</dbReference>
<comment type="caution">
    <text evidence="2">The sequence shown here is derived from an EMBL/GenBank/DDBJ whole genome shotgun (WGS) entry which is preliminary data.</text>
</comment>
<dbReference type="AlphaFoldDB" id="A0A939QJM3"/>
<organism evidence="2 3">
    <name type="scientific">Microbacterium stercoris</name>
    <dbReference type="NCBI Taxonomy" id="2820289"/>
    <lineage>
        <taxon>Bacteria</taxon>
        <taxon>Bacillati</taxon>
        <taxon>Actinomycetota</taxon>
        <taxon>Actinomycetes</taxon>
        <taxon>Micrococcales</taxon>
        <taxon>Microbacteriaceae</taxon>
        <taxon>Microbacterium</taxon>
    </lineage>
</organism>
<keyword evidence="2" id="KW-0808">Transferase</keyword>
<dbReference type="GO" id="GO:0008483">
    <property type="term" value="F:transaminase activity"/>
    <property type="evidence" value="ECO:0007669"/>
    <property type="project" value="UniProtKB-KW"/>
</dbReference>
<protein>
    <submittedName>
        <fullName evidence="2">Aminotransferase class V-fold PLP-dependent enzyme</fullName>
    </submittedName>
</protein>
<proteinExistence type="predicted"/>
<dbReference type="PANTHER" id="PTHR43586">
    <property type="entry name" value="CYSTEINE DESULFURASE"/>
    <property type="match status" value="1"/>
</dbReference>
<dbReference type="EMBL" id="JAGFOA010000004">
    <property type="protein sequence ID" value="MBO3663894.1"/>
    <property type="molecule type" value="Genomic_DNA"/>
</dbReference>
<feature type="domain" description="Aminotransferase class V" evidence="1">
    <location>
        <begin position="56"/>
        <end position="292"/>
    </location>
</feature>
<dbReference type="InterPro" id="IPR015422">
    <property type="entry name" value="PyrdxlP-dep_Trfase_small"/>
</dbReference>
<dbReference type="PANTHER" id="PTHR43586:SF21">
    <property type="entry name" value="PYRIDOXAL PHOSPHATE (PLP)-DEPENDENT ASPARTATE AMINOTRANSFERASE SUPERFAMILY"/>
    <property type="match status" value="1"/>
</dbReference>
<sequence length="353" mass="36704">MTTIAASPLPLRDAFAAGADYLATCTVGVLPLATRDALIADAMASADGHADPVAYSAATERARAHFAALVGTLPERVAIGSQTSAFTSLIAAALPAGAEVVVPEGDFSSLLLPFAHAPQGLRVRAVPLRALADAIGPETSLVAFSLVQSATGEVADLRAITEAAHRHGARTLCDGAQAVGWMPVDATQVDALVCHAYKWLCAPRGVAFLALSESFAREIPPLQAGWYAGADPWSSCYGHEVHLADDATRFDVSPAWPAFFGAEQSLALFASADARASHAHTTALAAAFREAIGVGEPAIPSAIVSWPDPDGRELARLTNAGIIASGRAGRARVGFHVYNDERDVERAVRALRA</sequence>
<name>A0A939QJM3_9MICO</name>
<dbReference type="InterPro" id="IPR000192">
    <property type="entry name" value="Aminotrans_V_dom"/>
</dbReference>
<keyword evidence="3" id="KW-1185">Reference proteome</keyword>
<dbReference type="Gene3D" id="3.40.640.10">
    <property type="entry name" value="Type I PLP-dependent aspartate aminotransferase-like (Major domain)"/>
    <property type="match status" value="1"/>
</dbReference>
<reference evidence="2" key="1">
    <citation type="submission" date="2021-03" db="EMBL/GenBank/DDBJ databases">
        <title>Microbacterium sp. nov., a novel actinobacterium isolated from cow dung.</title>
        <authorList>
            <person name="Zhang L."/>
        </authorList>
    </citation>
    <scope>NUCLEOTIDE SEQUENCE</scope>
    <source>
        <strain evidence="2">NEAU-LLB</strain>
    </source>
</reference>
<dbReference type="Pfam" id="PF00266">
    <property type="entry name" value="Aminotran_5"/>
    <property type="match status" value="1"/>
</dbReference>
<dbReference type="InterPro" id="IPR015424">
    <property type="entry name" value="PyrdxlP-dep_Trfase"/>
</dbReference>
<evidence type="ECO:0000259" key="1">
    <source>
        <dbReference type="Pfam" id="PF00266"/>
    </source>
</evidence>
<dbReference type="RefSeq" id="WP_208503478.1">
    <property type="nucleotide sequence ID" value="NZ_JAGFOA010000004.1"/>
</dbReference>
<evidence type="ECO:0000313" key="3">
    <source>
        <dbReference type="Proteomes" id="UP000680132"/>
    </source>
</evidence>
<dbReference type="Proteomes" id="UP000680132">
    <property type="component" value="Unassembled WGS sequence"/>
</dbReference>